<feature type="region of interest" description="Disordered" evidence="1">
    <location>
        <begin position="311"/>
        <end position="359"/>
    </location>
</feature>
<feature type="compositionally biased region" description="Low complexity" evidence="1">
    <location>
        <begin position="15"/>
        <end position="29"/>
    </location>
</feature>
<feature type="region of interest" description="Disordered" evidence="1">
    <location>
        <begin position="182"/>
        <end position="226"/>
    </location>
</feature>
<evidence type="ECO:0000313" key="3">
    <source>
        <dbReference type="Proteomes" id="UP001530315"/>
    </source>
</evidence>
<comment type="caution">
    <text evidence="2">The sequence shown here is derived from an EMBL/GenBank/DDBJ whole genome shotgun (WGS) entry which is preliminary data.</text>
</comment>
<feature type="compositionally biased region" description="Low complexity" evidence="1">
    <location>
        <begin position="187"/>
        <end position="199"/>
    </location>
</feature>
<proteinExistence type="predicted"/>
<name>A0ABD3NC52_9STRA</name>
<dbReference type="EMBL" id="JALLAZ020001518">
    <property type="protein sequence ID" value="KAL3773623.1"/>
    <property type="molecule type" value="Genomic_DNA"/>
</dbReference>
<feature type="region of interest" description="Disordered" evidence="1">
    <location>
        <begin position="15"/>
        <end position="57"/>
    </location>
</feature>
<keyword evidence="3" id="KW-1185">Reference proteome</keyword>
<evidence type="ECO:0000313" key="2">
    <source>
        <dbReference type="EMBL" id="KAL3773623.1"/>
    </source>
</evidence>
<reference evidence="2 3" key="1">
    <citation type="submission" date="2024-10" db="EMBL/GenBank/DDBJ databases">
        <title>Updated reference genomes for cyclostephanoid diatoms.</title>
        <authorList>
            <person name="Roberts W.R."/>
            <person name="Alverson A.J."/>
        </authorList>
    </citation>
    <scope>NUCLEOTIDE SEQUENCE [LARGE SCALE GENOMIC DNA]</scope>
    <source>
        <strain evidence="2 3">AJA276-08</strain>
    </source>
</reference>
<dbReference type="AlphaFoldDB" id="A0ABD3NC52"/>
<protein>
    <submittedName>
        <fullName evidence="2">Uncharacterized protein</fullName>
    </submittedName>
</protein>
<accession>A0ABD3NC52</accession>
<gene>
    <name evidence="2" type="ORF">ACHAW5_008210</name>
</gene>
<sequence>MTRRGNLGATAAAMTTTTMFLSPPGSVPGRRGRPPTRRATSSAGSSASGDDVDVGRDGRMRFPALPCRCPRRRRQAAAALLRRAYSSDVPVSKSVLLSYSSMLVNRDNGLFDNLPWSTWSVDPELNERDGAGNVVIGRYATGKRAAYQRLMGKDWRGRSLSLGNMANKLRFLLGGECDDLGGGRGGPASSSSSSLSSSVDRLEDDGTAGGTLSAREGGREGGGEDYDYFYDDNDNDSTMMLSLARRLLRLETREAEMEVAESEQHLAIVIAASRSSKGGGGGVDDDDVVVAAAARLEAARNRLRMAESSLRAVDGEAETRSSGGGEGAPTFFPFAFPWDDSKKEEDEKRRRRGKKEKARSLLSSILDKLSEQNNPPPYRGAIGYPAMLDTREEMFELSALPYSSPYELLLDIIEEQLNSKVVGCVLEPASLLEGNLVLGGAILLERMGVPKRTTLLGEAISYTDDDDVLGNKGVLPRSMYVVKCFSDEAVGMAMASGMPVLVEEGIYNRAGGIPVELDLEAASSVKAENRTLSVTNRVPPVRILDDSYFPQMEGERVASERASNLVRIPLTTNPGLFDGPNQASASSSASRSTFSTFNPVRSLAEYDALTDDAKVRLLLKLESFTGILPRPRAVRSSLKFTSQNDGDGLPPPSILDEILLPLIDESVRRQYRIRDAERRKDFEEANALRALASPRQLVLERAQRAREDGLDDEAIRMEEDAELYRSLRADATQDESAYDRYLDRDEWYERETRARIKRLDKSKFGTLLDGVDLP</sequence>
<evidence type="ECO:0000256" key="1">
    <source>
        <dbReference type="SAM" id="MobiDB-lite"/>
    </source>
</evidence>
<dbReference type="Proteomes" id="UP001530315">
    <property type="component" value="Unassembled WGS sequence"/>
</dbReference>
<feature type="compositionally biased region" description="Low complexity" evidence="1">
    <location>
        <begin position="37"/>
        <end position="49"/>
    </location>
</feature>
<feature type="compositionally biased region" description="Basic and acidic residues" evidence="1">
    <location>
        <begin position="339"/>
        <end position="348"/>
    </location>
</feature>
<organism evidence="2 3">
    <name type="scientific">Stephanodiscus triporus</name>
    <dbReference type="NCBI Taxonomy" id="2934178"/>
    <lineage>
        <taxon>Eukaryota</taxon>
        <taxon>Sar</taxon>
        <taxon>Stramenopiles</taxon>
        <taxon>Ochrophyta</taxon>
        <taxon>Bacillariophyta</taxon>
        <taxon>Coscinodiscophyceae</taxon>
        <taxon>Thalassiosirophycidae</taxon>
        <taxon>Stephanodiscales</taxon>
        <taxon>Stephanodiscaceae</taxon>
        <taxon>Stephanodiscus</taxon>
    </lineage>
</organism>